<protein>
    <submittedName>
        <fullName evidence="1">Uncharacterized protein</fullName>
    </submittedName>
</protein>
<name>A0A1B2DHS8_9BACL</name>
<evidence type="ECO:0000313" key="1">
    <source>
        <dbReference type="EMBL" id="ANY67246.1"/>
    </source>
</evidence>
<proteinExistence type="predicted"/>
<dbReference type="AlphaFoldDB" id="A0A1B2DHS8"/>
<sequence length="65" mass="7285">MLLLMLTRTGGSSSEIGRMLFQNQVGKLDEYGGGCQGNERMERKERSWGKMIRTINRAAGTTFSK</sequence>
<accession>A0A1B2DHS8</accession>
<dbReference type="EMBL" id="CP016808">
    <property type="protein sequence ID" value="ANY67246.1"/>
    <property type="molecule type" value="Genomic_DNA"/>
</dbReference>
<organism evidence="1">
    <name type="scientific">Paenibacillus sp. BIHB 4019</name>
    <dbReference type="NCBI Taxonomy" id="1870819"/>
    <lineage>
        <taxon>Bacteria</taxon>
        <taxon>Bacillati</taxon>
        <taxon>Bacillota</taxon>
        <taxon>Bacilli</taxon>
        <taxon>Bacillales</taxon>
        <taxon>Paenibacillaceae</taxon>
        <taxon>Paenibacillus</taxon>
    </lineage>
</organism>
<gene>
    <name evidence="1" type="ORF">BBD42_12785</name>
</gene>
<reference evidence="1" key="1">
    <citation type="submission" date="2016-08" db="EMBL/GenBank/DDBJ databases">
        <title>Complete Genome Seqeunce of Paenibacillus sp. BIHB 4019 from tea rhizoplane.</title>
        <authorList>
            <person name="Thakur R."/>
            <person name="Swarnkar M.K."/>
            <person name="Gulati A."/>
        </authorList>
    </citation>
    <scope>NUCLEOTIDE SEQUENCE [LARGE SCALE GENOMIC DNA]</scope>
    <source>
        <strain evidence="1">BIHB4019</strain>
    </source>
</reference>